<accession>A0A0E9PEY9</accession>
<dbReference type="AlphaFoldDB" id="A0A0E9PEY9"/>
<protein>
    <submittedName>
        <fullName evidence="1">Uncharacterized protein</fullName>
    </submittedName>
</protein>
<proteinExistence type="predicted"/>
<reference evidence="1" key="2">
    <citation type="journal article" date="2015" name="Fish Shellfish Immunol.">
        <title>Early steps in the European eel (Anguilla anguilla)-Vibrio vulnificus interaction in the gills: Role of the RtxA13 toxin.</title>
        <authorList>
            <person name="Callol A."/>
            <person name="Pajuelo D."/>
            <person name="Ebbesson L."/>
            <person name="Teles M."/>
            <person name="MacKenzie S."/>
            <person name="Amaro C."/>
        </authorList>
    </citation>
    <scope>NUCLEOTIDE SEQUENCE</scope>
</reference>
<dbReference type="EMBL" id="GBXM01105775">
    <property type="protein sequence ID" value="JAH02802.1"/>
    <property type="molecule type" value="Transcribed_RNA"/>
</dbReference>
<sequence>MLKVSPSVSQVQKGHHRHKLFHSKGYIPNNGPGHSILPHLSSKRGGPRLNWIQVREALSSGEIEIQA</sequence>
<reference evidence="1" key="1">
    <citation type="submission" date="2014-11" db="EMBL/GenBank/DDBJ databases">
        <authorList>
            <person name="Amaro Gonzalez C."/>
        </authorList>
    </citation>
    <scope>NUCLEOTIDE SEQUENCE</scope>
</reference>
<organism evidence="1">
    <name type="scientific">Anguilla anguilla</name>
    <name type="common">European freshwater eel</name>
    <name type="synonym">Muraena anguilla</name>
    <dbReference type="NCBI Taxonomy" id="7936"/>
    <lineage>
        <taxon>Eukaryota</taxon>
        <taxon>Metazoa</taxon>
        <taxon>Chordata</taxon>
        <taxon>Craniata</taxon>
        <taxon>Vertebrata</taxon>
        <taxon>Euteleostomi</taxon>
        <taxon>Actinopterygii</taxon>
        <taxon>Neopterygii</taxon>
        <taxon>Teleostei</taxon>
        <taxon>Anguilliformes</taxon>
        <taxon>Anguillidae</taxon>
        <taxon>Anguilla</taxon>
    </lineage>
</organism>
<evidence type="ECO:0000313" key="1">
    <source>
        <dbReference type="EMBL" id="JAH02802.1"/>
    </source>
</evidence>
<name>A0A0E9PEY9_ANGAN</name>